<accession>A0A2W6AJS7</accession>
<evidence type="ECO:0000313" key="2">
    <source>
        <dbReference type="EMBL" id="PZR77971.1"/>
    </source>
</evidence>
<proteinExistence type="predicted"/>
<name>A0A2W6AJS7_9BACT</name>
<evidence type="ECO:0000313" key="4">
    <source>
        <dbReference type="Proteomes" id="UP000606991"/>
    </source>
</evidence>
<reference evidence="2" key="2">
    <citation type="submission" date="2018-05" db="EMBL/GenBank/DDBJ databases">
        <authorList>
            <person name="Ferrari B."/>
        </authorList>
    </citation>
    <scope>NUCLEOTIDE SEQUENCE</scope>
    <source>
        <strain evidence="2">RRmetagenome_bin12</strain>
    </source>
</reference>
<dbReference type="AlphaFoldDB" id="A0A2W6AJS7"/>
<protein>
    <submittedName>
        <fullName evidence="2">Uncharacterized protein</fullName>
    </submittedName>
</protein>
<dbReference type="RefSeq" id="WP_337309091.1">
    <property type="nucleotide sequence ID" value="NZ_JAEKNS010000030.1"/>
</dbReference>
<dbReference type="EMBL" id="JAEKNS010000030">
    <property type="protein sequence ID" value="MBJ7593631.1"/>
    <property type="molecule type" value="Genomic_DNA"/>
</dbReference>
<sequence>MTRRHQGGQMIMMLALAFALFLFGIIVLVADSAYLYVWSARVQAAAQVAAQAGANSVDPHYLYGQSNHLVDLEGSGGLMAFERGCVQVGDESAALTNAAGHAETADAMQLKGNGVRCVSDGCAVYALVEKTVHLPLPLFGDSVVVRGVSYAAPVVGAAVATAARCNRSAWVSADPASIP</sequence>
<dbReference type="EMBL" id="QHBU01000275">
    <property type="protein sequence ID" value="PZR77971.1"/>
    <property type="molecule type" value="Genomic_DNA"/>
</dbReference>
<gene>
    <name evidence="2" type="ORF">DLM65_14415</name>
    <name evidence="1" type="ORF">JF886_02015</name>
</gene>
<dbReference type="Proteomes" id="UP000248724">
    <property type="component" value="Unassembled WGS sequence"/>
</dbReference>
<organism evidence="2 3">
    <name type="scientific">Candidatus Aeolococcus gillhamiae</name>
    <dbReference type="NCBI Taxonomy" id="3127015"/>
    <lineage>
        <taxon>Bacteria</taxon>
        <taxon>Bacillati</taxon>
        <taxon>Candidatus Dormiibacterota</taxon>
        <taxon>Candidatus Dormibacteria</taxon>
        <taxon>Candidatus Aeolococcales</taxon>
        <taxon>Candidatus Aeolococcaceae</taxon>
        <taxon>Candidatus Aeolococcus</taxon>
    </lineage>
</organism>
<reference evidence="1 4" key="3">
    <citation type="submission" date="2020-10" db="EMBL/GenBank/DDBJ databases">
        <title>Ca. Dormibacterota MAGs.</title>
        <authorList>
            <person name="Montgomery K."/>
        </authorList>
    </citation>
    <scope>NUCLEOTIDE SEQUENCE [LARGE SCALE GENOMIC DNA]</scope>
    <source>
        <strain evidence="1">SC8812_S17_18</strain>
    </source>
</reference>
<dbReference type="Proteomes" id="UP000606991">
    <property type="component" value="Unassembled WGS sequence"/>
</dbReference>
<reference evidence="2 3" key="1">
    <citation type="journal article" date="2017" name="Nature">
        <title>Atmospheric trace gases support primary production in Antarctic desert surface soil.</title>
        <authorList>
            <person name="Ji M."/>
            <person name="Greening C."/>
            <person name="Vanwonterghem I."/>
            <person name="Carere C.R."/>
            <person name="Bay S.K."/>
            <person name="Steen J.A."/>
            <person name="Montgomery K."/>
            <person name="Lines T."/>
            <person name="Beardall J."/>
            <person name="van Dorst J."/>
            <person name="Snape I."/>
            <person name="Stott M.B."/>
            <person name="Hugenholtz P."/>
            <person name="Ferrari B.C."/>
        </authorList>
    </citation>
    <scope>NUCLEOTIDE SEQUENCE [LARGE SCALE GENOMIC DNA]</scope>
    <source>
        <strain evidence="2">RRmetagenome_bin12</strain>
    </source>
</reference>
<accession>A0A934N2H9</accession>
<evidence type="ECO:0000313" key="3">
    <source>
        <dbReference type="Proteomes" id="UP000248724"/>
    </source>
</evidence>
<evidence type="ECO:0000313" key="1">
    <source>
        <dbReference type="EMBL" id="MBJ7593631.1"/>
    </source>
</evidence>
<comment type="caution">
    <text evidence="2">The sequence shown here is derived from an EMBL/GenBank/DDBJ whole genome shotgun (WGS) entry which is preliminary data.</text>
</comment>